<organism evidence="1 2">
    <name type="scientific">Gelidibacter maritimus</name>
    <dbReference type="NCBI Taxonomy" id="2761487"/>
    <lineage>
        <taxon>Bacteria</taxon>
        <taxon>Pseudomonadati</taxon>
        <taxon>Bacteroidota</taxon>
        <taxon>Flavobacteriia</taxon>
        <taxon>Flavobacteriales</taxon>
        <taxon>Flavobacteriaceae</taxon>
        <taxon>Gelidibacter</taxon>
    </lineage>
</organism>
<dbReference type="Pfam" id="PF04170">
    <property type="entry name" value="NlpE"/>
    <property type="match status" value="1"/>
</dbReference>
<accession>A0A7W2R3K2</accession>
<dbReference type="InterPro" id="IPR007298">
    <property type="entry name" value="Cu-R_lipoprotein_NlpE"/>
</dbReference>
<dbReference type="Proteomes" id="UP000541857">
    <property type="component" value="Unassembled WGS sequence"/>
</dbReference>
<comment type="caution">
    <text evidence="1">The sequence shown here is derived from an EMBL/GenBank/DDBJ whole genome shotgun (WGS) entry which is preliminary data.</text>
</comment>
<reference evidence="1 2" key="1">
    <citation type="submission" date="2020-07" db="EMBL/GenBank/DDBJ databases">
        <title>Bacterium isolated from marine sediment.</title>
        <authorList>
            <person name="Shang D."/>
        </authorList>
    </citation>
    <scope>NUCLEOTIDE SEQUENCE [LARGE SCALE GENOMIC DNA]</scope>
    <source>
        <strain evidence="1 2">F6074</strain>
    </source>
</reference>
<proteinExistence type="predicted"/>
<gene>
    <name evidence="1" type="ORF">H3Z82_05080</name>
</gene>
<evidence type="ECO:0000313" key="1">
    <source>
        <dbReference type="EMBL" id="MBA6152095.1"/>
    </source>
</evidence>
<keyword evidence="2" id="KW-1185">Reference proteome</keyword>
<dbReference type="RefSeq" id="WP_182203239.1">
    <property type="nucleotide sequence ID" value="NZ_JACGLT010000003.1"/>
</dbReference>
<dbReference type="AlphaFoldDB" id="A0A7W2R3K2"/>
<dbReference type="PROSITE" id="PS51257">
    <property type="entry name" value="PROKAR_LIPOPROTEIN"/>
    <property type="match status" value="1"/>
</dbReference>
<sequence>MKTNIINTLCITLILFVTSCNSGKKKETQAIEEPQIEEVEMKATGDNSMTSLDWDGVYEGELPCADCEGIKTVVTINSDNTYIIQETYLGKETTPIETKGTFEWDDQGQRILLSNDRNPFFVGENTLTLLDSEGNKNTGDLQDLYVLKKVRD</sequence>
<name>A0A7W2R3K2_9FLAO</name>
<protein>
    <submittedName>
        <fullName evidence="1">Copper resistance protein NlpE N-terminal domain-containing protein</fullName>
    </submittedName>
</protein>
<dbReference type="Gene3D" id="2.40.128.640">
    <property type="match status" value="1"/>
</dbReference>
<evidence type="ECO:0000313" key="2">
    <source>
        <dbReference type="Proteomes" id="UP000541857"/>
    </source>
</evidence>
<dbReference type="EMBL" id="JACGLT010000003">
    <property type="protein sequence ID" value="MBA6152095.1"/>
    <property type="molecule type" value="Genomic_DNA"/>
</dbReference>